<reference evidence="3" key="1">
    <citation type="submission" date="2024-05" db="EMBL/GenBank/DDBJ databases">
        <title>Planctomycetes of the genus Singulisphaera possess chitinolytic capabilities.</title>
        <authorList>
            <person name="Ivanova A."/>
        </authorList>
    </citation>
    <scope>NUCLEOTIDE SEQUENCE</scope>
    <source>
        <strain evidence="3">Ch08T</strain>
    </source>
</reference>
<name>A0AAU7CIJ5_9BACT</name>
<sequence length="317" mass="32388">MQSRFYGRILGLVATLVMVSGGAQAAMLGPAQDYNVFILGDATQTYTDSEGRVAIGGNASYTGYSVASKLPTNTANALVVGGNLVFSSGTINGDLHVGGTSSLTSVNVTGGTYYDQPIDFAAARTSLTALSSFLATQASNGTVGAGALGLTLTGTSSSLNVFNLTAAQFSSANNNGLNILSPVGSTVLINVDGTSPSLANFQMYVNGSSSETNPLINNILFNFSNATTLTDSNVSIYGSVLAPKAALNFGYNHINGTLIGASLDGHVEAHTYPFGGILPQPVPEPSSIVLMGLCGLVVLLSPRLRSICQKSDPSIPS</sequence>
<dbReference type="AlphaFoldDB" id="A0AAU7CIJ5"/>
<feature type="signal peptide" evidence="1">
    <location>
        <begin position="1"/>
        <end position="25"/>
    </location>
</feature>
<evidence type="ECO:0000259" key="2">
    <source>
        <dbReference type="Pfam" id="PF20597"/>
    </source>
</evidence>
<gene>
    <name evidence="3" type="ORF">V5E97_02070</name>
</gene>
<dbReference type="EMBL" id="CP155447">
    <property type="protein sequence ID" value="XBH04828.1"/>
    <property type="molecule type" value="Genomic_DNA"/>
</dbReference>
<evidence type="ECO:0000256" key="1">
    <source>
        <dbReference type="SAM" id="SignalP"/>
    </source>
</evidence>
<dbReference type="InterPro" id="IPR026588">
    <property type="entry name" value="Choice_anch_A"/>
</dbReference>
<dbReference type="NCBIfam" id="TIGR04215">
    <property type="entry name" value="choice_anch_A"/>
    <property type="match status" value="1"/>
</dbReference>
<organism evidence="3">
    <name type="scientific">Singulisphaera sp. Ch08</name>
    <dbReference type="NCBI Taxonomy" id="3120278"/>
    <lineage>
        <taxon>Bacteria</taxon>
        <taxon>Pseudomonadati</taxon>
        <taxon>Planctomycetota</taxon>
        <taxon>Planctomycetia</taxon>
        <taxon>Isosphaerales</taxon>
        <taxon>Isosphaeraceae</taxon>
        <taxon>Singulisphaera</taxon>
    </lineage>
</organism>
<evidence type="ECO:0000313" key="3">
    <source>
        <dbReference type="EMBL" id="XBH04828.1"/>
    </source>
</evidence>
<keyword evidence="1" id="KW-0732">Signal</keyword>
<dbReference type="RefSeq" id="WP_406697627.1">
    <property type="nucleotide sequence ID" value="NZ_CP155447.1"/>
</dbReference>
<accession>A0AAU7CIJ5</accession>
<feature type="chain" id="PRO_5043828946" evidence="1">
    <location>
        <begin position="26"/>
        <end position="317"/>
    </location>
</feature>
<feature type="domain" description="Choice-of-anchor A" evidence="2">
    <location>
        <begin position="28"/>
        <end position="270"/>
    </location>
</feature>
<proteinExistence type="predicted"/>
<protein>
    <submittedName>
        <fullName evidence="3">Choice-of-anchor A family protein</fullName>
    </submittedName>
</protein>
<dbReference type="Pfam" id="PF20597">
    <property type="entry name" value="pAdhesive_15"/>
    <property type="match status" value="1"/>
</dbReference>